<keyword evidence="5" id="KW-1185">Reference proteome</keyword>
<feature type="compositionally biased region" description="Polar residues" evidence="2">
    <location>
        <begin position="225"/>
        <end position="239"/>
    </location>
</feature>
<accession>A0AAD4N988</accession>
<gene>
    <name evidence="4" type="ORF">DdX_06233</name>
</gene>
<dbReference type="InterPro" id="IPR035979">
    <property type="entry name" value="RBD_domain_sf"/>
</dbReference>
<dbReference type="InterPro" id="IPR000504">
    <property type="entry name" value="RRM_dom"/>
</dbReference>
<evidence type="ECO:0000256" key="2">
    <source>
        <dbReference type="SAM" id="MobiDB-lite"/>
    </source>
</evidence>
<dbReference type="SUPFAM" id="SSF54928">
    <property type="entry name" value="RNA-binding domain, RBD"/>
    <property type="match status" value="1"/>
</dbReference>
<feature type="region of interest" description="Disordered" evidence="2">
    <location>
        <begin position="160"/>
        <end position="305"/>
    </location>
</feature>
<dbReference type="Pfam" id="PF00076">
    <property type="entry name" value="RRM_1"/>
    <property type="match status" value="1"/>
</dbReference>
<organism evidence="4 5">
    <name type="scientific">Ditylenchus destructor</name>
    <dbReference type="NCBI Taxonomy" id="166010"/>
    <lineage>
        <taxon>Eukaryota</taxon>
        <taxon>Metazoa</taxon>
        <taxon>Ecdysozoa</taxon>
        <taxon>Nematoda</taxon>
        <taxon>Chromadorea</taxon>
        <taxon>Rhabditida</taxon>
        <taxon>Tylenchina</taxon>
        <taxon>Tylenchomorpha</taxon>
        <taxon>Sphaerularioidea</taxon>
        <taxon>Anguinidae</taxon>
        <taxon>Anguininae</taxon>
        <taxon>Ditylenchus</taxon>
    </lineage>
</organism>
<feature type="compositionally biased region" description="Basic and acidic residues" evidence="2">
    <location>
        <begin position="215"/>
        <end position="224"/>
    </location>
</feature>
<name>A0AAD4N988_9BILA</name>
<dbReference type="Gene3D" id="3.30.70.330">
    <property type="match status" value="1"/>
</dbReference>
<evidence type="ECO:0000313" key="4">
    <source>
        <dbReference type="EMBL" id="KAI1719107.1"/>
    </source>
</evidence>
<feature type="domain" description="RRM" evidence="3">
    <location>
        <begin position="312"/>
        <end position="386"/>
    </location>
</feature>
<dbReference type="PROSITE" id="PS50102">
    <property type="entry name" value="RRM"/>
    <property type="match status" value="1"/>
</dbReference>
<sequence>MACPFSRCSQHTIIDRYRLLHSRFMLIVLTSLSSHCFLTNEKMVYKAMAKIIFLNEKREEEKWIIKCDTDTTVFDFVTKVFNEADLPATEYLVKKVRCYDKEFKTNVNVKFAYGVQNNGIYTLELQRESGNSDPLQTIANSAAESALKSLSSPTVYKEVESLSRKPSRWNDSIASQTTSNAGSAPSGHSTLKRPKREPDDGDSDSSEVIFTRAAAELERQKSRNSETSGTESMENMQQSFKERTQHESPRSHRKYTTSPKKIRSLLEKDSSGSWRNNSNKPPEHSSTSNPRPRRRQSSLPPENRYSPWIQTRDLYVSCGGISESKRNDLKRYFEQYGEVERIVIPPQLIGTAFVRFKTRENAQRALNLTSESFFDRSRLTVNWAKSWAF</sequence>
<dbReference type="CDD" id="cd00590">
    <property type="entry name" value="RRM_SF"/>
    <property type="match status" value="1"/>
</dbReference>
<keyword evidence="1" id="KW-0694">RNA-binding</keyword>
<feature type="compositionally biased region" description="Basic residues" evidence="2">
    <location>
        <begin position="251"/>
        <end position="263"/>
    </location>
</feature>
<feature type="compositionally biased region" description="Polar residues" evidence="2">
    <location>
        <begin position="169"/>
        <end position="189"/>
    </location>
</feature>
<dbReference type="GO" id="GO:0003723">
    <property type="term" value="F:RNA binding"/>
    <property type="evidence" value="ECO:0007669"/>
    <property type="project" value="UniProtKB-UniRule"/>
</dbReference>
<dbReference type="Proteomes" id="UP001201812">
    <property type="component" value="Unassembled WGS sequence"/>
</dbReference>
<feature type="compositionally biased region" description="Basic and acidic residues" evidence="2">
    <location>
        <begin position="240"/>
        <end position="250"/>
    </location>
</feature>
<evidence type="ECO:0000313" key="5">
    <source>
        <dbReference type="Proteomes" id="UP001201812"/>
    </source>
</evidence>
<feature type="compositionally biased region" description="Polar residues" evidence="2">
    <location>
        <begin position="271"/>
        <end position="280"/>
    </location>
</feature>
<proteinExistence type="predicted"/>
<protein>
    <submittedName>
        <fullName evidence="4">RNA recognition motif domain-containing protein</fullName>
    </submittedName>
</protein>
<evidence type="ECO:0000256" key="1">
    <source>
        <dbReference type="PROSITE-ProRule" id="PRU00176"/>
    </source>
</evidence>
<dbReference type="AlphaFoldDB" id="A0AAD4N988"/>
<dbReference type="EMBL" id="JAKKPZ010000007">
    <property type="protein sequence ID" value="KAI1719107.1"/>
    <property type="molecule type" value="Genomic_DNA"/>
</dbReference>
<dbReference type="SMART" id="SM00360">
    <property type="entry name" value="RRM"/>
    <property type="match status" value="1"/>
</dbReference>
<dbReference type="InterPro" id="IPR012677">
    <property type="entry name" value="Nucleotide-bd_a/b_plait_sf"/>
</dbReference>
<evidence type="ECO:0000259" key="3">
    <source>
        <dbReference type="PROSITE" id="PS50102"/>
    </source>
</evidence>
<comment type="caution">
    <text evidence="4">The sequence shown here is derived from an EMBL/GenBank/DDBJ whole genome shotgun (WGS) entry which is preliminary data.</text>
</comment>
<reference evidence="4" key="1">
    <citation type="submission" date="2022-01" db="EMBL/GenBank/DDBJ databases">
        <title>Genome Sequence Resource for Two Populations of Ditylenchus destructor, the Migratory Endoparasitic Phytonematode.</title>
        <authorList>
            <person name="Zhang H."/>
            <person name="Lin R."/>
            <person name="Xie B."/>
        </authorList>
    </citation>
    <scope>NUCLEOTIDE SEQUENCE</scope>
    <source>
        <strain evidence="4">BazhouSP</strain>
    </source>
</reference>